<sequence length="169" mass="19682">MDGRLSKVEVTISNMKEKLDDIDTHVEALDSIEEDLKESECISGHRCLTLIYFKRWSPEAQTEGVKRDWSSKAPYGASILFQQKHYGLLRLCIDYLALNKLTIKNKYPIPLIANLFDQLGSARWFTKLDLSQILGKHVDHLRQKFEVLWVHKLYVKMEKCSIAQQEIPF</sequence>
<accession>A0A6P5YNE9</accession>
<evidence type="ECO:0000313" key="2">
    <source>
        <dbReference type="RefSeq" id="XP_022741842.1"/>
    </source>
</evidence>
<dbReference type="OrthoDB" id="1002209at2759"/>
<dbReference type="SUPFAM" id="SSF56672">
    <property type="entry name" value="DNA/RNA polymerases"/>
    <property type="match status" value="1"/>
</dbReference>
<dbReference type="InterPro" id="IPR043128">
    <property type="entry name" value="Rev_trsase/Diguanyl_cyclase"/>
</dbReference>
<dbReference type="Proteomes" id="UP000515121">
    <property type="component" value="Unplaced"/>
</dbReference>
<dbReference type="AlphaFoldDB" id="A0A6P5YNE9"/>
<gene>
    <name evidence="2" type="primary">LOC111293335</name>
</gene>
<dbReference type="Gene3D" id="3.10.10.10">
    <property type="entry name" value="HIV Type 1 Reverse Transcriptase, subunit A, domain 1"/>
    <property type="match status" value="1"/>
</dbReference>
<protein>
    <submittedName>
        <fullName evidence="2">Uncharacterized protein LOC111293335</fullName>
    </submittedName>
</protein>
<dbReference type="GeneID" id="111293335"/>
<dbReference type="RefSeq" id="XP_022741842.1">
    <property type="nucleotide sequence ID" value="XM_022886107.1"/>
</dbReference>
<dbReference type="PANTHER" id="PTHR24559:SF436">
    <property type="entry name" value="RNA-DIRECTED DNA POLYMERASE HOMOLOG"/>
    <property type="match status" value="1"/>
</dbReference>
<dbReference type="PANTHER" id="PTHR24559">
    <property type="entry name" value="TRANSPOSON TY3-I GAG-POL POLYPROTEIN"/>
    <property type="match status" value="1"/>
</dbReference>
<name>A0A6P5YNE9_DURZI</name>
<dbReference type="InterPro" id="IPR043502">
    <property type="entry name" value="DNA/RNA_pol_sf"/>
</dbReference>
<dbReference type="Gene3D" id="3.30.70.270">
    <property type="match status" value="1"/>
</dbReference>
<keyword evidence="1" id="KW-1185">Reference proteome</keyword>
<dbReference type="InterPro" id="IPR053134">
    <property type="entry name" value="RNA-dir_DNA_polymerase"/>
</dbReference>
<evidence type="ECO:0000313" key="1">
    <source>
        <dbReference type="Proteomes" id="UP000515121"/>
    </source>
</evidence>
<reference evidence="2" key="1">
    <citation type="submission" date="2025-08" db="UniProtKB">
        <authorList>
            <consortium name="RefSeq"/>
        </authorList>
    </citation>
    <scope>IDENTIFICATION</scope>
    <source>
        <tissue evidence="2">Fruit stalk</tissue>
    </source>
</reference>
<proteinExistence type="predicted"/>
<dbReference type="KEGG" id="dzi:111293335"/>
<organism evidence="1 2">
    <name type="scientific">Durio zibethinus</name>
    <name type="common">Durian</name>
    <dbReference type="NCBI Taxonomy" id="66656"/>
    <lineage>
        <taxon>Eukaryota</taxon>
        <taxon>Viridiplantae</taxon>
        <taxon>Streptophyta</taxon>
        <taxon>Embryophyta</taxon>
        <taxon>Tracheophyta</taxon>
        <taxon>Spermatophyta</taxon>
        <taxon>Magnoliopsida</taxon>
        <taxon>eudicotyledons</taxon>
        <taxon>Gunneridae</taxon>
        <taxon>Pentapetalae</taxon>
        <taxon>rosids</taxon>
        <taxon>malvids</taxon>
        <taxon>Malvales</taxon>
        <taxon>Malvaceae</taxon>
        <taxon>Helicteroideae</taxon>
        <taxon>Durio</taxon>
    </lineage>
</organism>